<feature type="disulfide bond" evidence="6">
    <location>
        <begin position="499"/>
        <end position="508"/>
    </location>
</feature>
<feature type="domain" description="EGF-like" evidence="7">
    <location>
        <begin position="197"/>
        <end position="235"/>
    </location>
</feature>
<sequence>MYYFLVGLPCAAPPNTDKRRQPLREEGRRGLTYIVTAGGKLVANATFNAELVNGGPLESASATLLVGNLFSGCIHEGPQLEFHATATSQEKNVVFGNCPLTTDECKDRQDVLRMPPKDFCFNEPCLRHGTCISRHDRYECHCAARYTGNNCQVDKGNPCLPEPCEHGGRCVEDARGDYTCFCPPQYHGVHCEFEVSLDPLCVAGPCRNNGSCSVPAGADTYICECPPGYTGRNCETDVDECAGADAACLNGGRCLDAVNNYTCDCSETGYKGARCEINVNECEEERTLCGHGICYDTYGGYVCACLPGYVGDHCQKLSACASSPCGVGGTCFDEGVSFRCSCARGWSGPLCAVPMPSPPALSPSVAPPLSSCVNHVCPEHSHCRDSQTIGMSTASPTMTSLKQAQCYCDPGYFGASGMFPNCSTLELACEVGVCLNGATCSLAADHFNCTCAPGFKGAYCELAAGKALSELKTAERCADAPCMHARSCADLSLGFHCECETGWSGVRCDTAALAPAPAPLSAAVDNCATWPCHNGGTCRLLPDGYSCQCRPGYGGTHCDIGLDCRANGCLPRQACVERGGDAWACELAADSACASSPCHNGTCLALDNGDFDCSCPPGYTGSLSLNYLLFKSGQVNLNMVGRALEDDHCASQPSGVASLGVTRGGFKVTP</sequence>
<dbReference type="GO" id="GO:0050769">
    <property type="term" value="P:positive regulation of neurogenesis"/>
    <property type="evidence" value="ECO:0007669"/>
    <property type="project" value="UniProtKB-ARBA"/>
</dbReference>
<dbReference type="FunFam" id="2.10.25.10:FF:000012">
    <property type="entry name" value="Delta-like protein"/>
    <property type="match status" value="1"/>
</dbReference>
<keyword evidence="4 6" id="KW-1015">Disulfide bond</keyword>
<dbReference type="GO" id="GO:0120035">
    <property type="term" value="P:regulation of plasma membrane bounded cell projection organization"/>
    <property type="evidence" value="ECO:0007669"/>
    <property type="project" value="UniProtKB-ARBA"/>
</dbReference>
<dbReference type="InterPro" id="IPR018097">
    <property type="entry name" value="EGF_Ca-bd_CS"/>
</dbReference>
<dbReference type="InterPro" id="IPR009030">
    <property type="entry name" value="Growth_fac_rcpt_cys_sf"/>
</dbReference>
<dbReference type="GO" id="GO:0007157">
    <property type="term" value="P:heterophilic cell-cell adhesion via plasma membrane cell adhesion molecules"/>
    <property type="evidence" value="ECO:0007669"/>
    <property type="project" value="TreeGrafter"/>
</dbReference>
<feature type="domain" description="EGF-like" evidence="7">
    <location>
        <begin position="425"/>
        <end position="461"/>
    </location>
</feature>
<dbReference type="GO" id="GO:0030097">
    <property type="term" value="P:hemopoiesis"/>
    <property type="evidence" value="ECO:0007669"/>
    <property type="project" value="UniProtKB-ARBA"/>
</dbReference>
<feature type="disulfide bond" evidence="6">
    <location>
        <begin position="549"/>
        <end position="558"/>
    </location>
</feature>
<accession>A0A4C1YMG4</accession>
<dbReference type="GO" id="GO:0009952">
    <property type="term" value="P:anterior/posterior pattern specification"/>
    <property type="evidence" value="ECO:0007669"/>
    <property type="project" value="UniProtKB-ARBA"/>
</dbReference>
<dbReference type="InterPro" id="IPR001881">
    <property type="entry name" value="EGF-like_Ca-bd_dom"/>
</dbReference>
<dbReference type="GO" id="GO:0007476">
    <property type="term" value="P:imaginal disc-derived wing morphogenesis"/>
    <property type="evidence" value="ECO:0007669"/>
    <property type="project" value="UniProtKB-ARBA"/>
</dbReference>
<dbReference type="FunFam" id="2.10.25.10:FF:000434">
    <property type="entry name" value="Predicted protein"/>
    <property type="match status" value="1"/>
</dbReference>
<keyword evidence="9" id="KW-1185">Reference proteome</keyword>
<dbReference type="STRING" id="151549.A0A4C1YMG4"/>
<dbReference type="GO" id="GO:0005911">
    <property type="term" value="C:cell-cell junction"/>
    <property type="evidence" value="ECO:0007669"/>
    <property type="project" value="UniProtKB-ARBA"/>
</dbReference>
<evidence type="ECO:0000256" key="5">
    <source>
        <dbReference type="ARBA" id="ARBA00023180"/>
    </source>
</evidence>
<dbReference type="SMART" id="SM00179">
    <property type="entry name" value="EGF_CA"/>
    <property type="match status" value="10"/>
</dbReference>
<organism evidence="8 9">
    <name type="scientific">Eumeta variegata</name>
    <name type="common">Bagworm moth</name>
    <name type="synonym">Eumeta japonica</name>
    <dbReference type="NCBI Taxonomy" id="151549"/>
    <lineage>
        <taxon>Eukaryota</taxon>
        <taxon>Metazoa</taxon>
        <taxon>Ecdysozoa</taxon>
        <taxon>Arthropoda</taxon>
        <taxon>Hexapoda</taxon>
        <taxon>Insecta</taxon>
        <taxon>Pterygota</taxon>
        <taxon>Neoptera</taxon>
        <taxon>Endopterygota</taxon>
        <taxon>Lepidoptera</taxon>
        <taxon>Glossata</taxon>
        <taxon>Ditrysia</taxon>
        <taxon>Tineoidea</taxon>
        <taxon>Psychidae</taxon>
        <taxon>Oiketicinae</taxon>
        <taxon>Eumeta</taxon>
    </lineage>
</organism>
<keyword evidence="2" id="KW-0732">Signal</keyword>
<feature type="domain" description="EGF-like" evidence="7">
    <location>
        <begin position="237"/>
        <end position="276"/>
    </location>
</feature>
<dbReference type="PROSITE" id="PS50026">
    <property type="entry name" value="EGF_3"/>
    <property type="match status" value="10"/>
</dbReference>
<dbReference type="CDD" id="cd00054">
    <property type="entry name" value="EGF_CA"/>
    <property type="match status" value="7"/>
</dbReference>
<gene>
    <name evidence="8" type="primary">crb</name>
    <name evidence="8" type="ORF">EVAR_24123_1</name>
</gene>
<feature type="disulfide bond" evidence="6">
    <location>
        <begin position="225"/>
        <end position="234"/>
    </location>
</feature>
<feature type="disulfide bond" evidence="6">
    <location>
        <begin position="593"/>
        <end position="603"/>
    </location>
</feature>
<protein>
    <submittedName>
        <fullName evidence="8">Protein crumbs</fullName>
    </submittedName>
</protein>
<name>A0A4C1YMG4_EUMVA</name>
<dbReference type="GO" id="GO:0048056">
    <property type="term" value="P:R3/R4 cell differentiation"/>
    <property type="evidence" value="ECO:0007669"/>
    <property type="project" value="UniProtKB-ARBA"/>
</dbReference>
<dbReference type="GO" id="GO:0032991">
    <property type="term" value="C:protein-containing complex"/>
    <property type="evidence" value="ECO:0007669"/>
    <property type="project" value="TreeGrafter"/>
</dbReference>
<feature type="domain" description="EGF-like" evidence="7">
    <location>
        <begin position="589"/>
        <end position="625"/>
    </location>
</feature>
<dbReference type="PANTHER" id="PTHR24049:SF22">
    <property type="entry name" value="DROSOPHILA CRUMBS HOMOLOG"/>
    <property type="match status" value="1"/>
</dbReference>
<evidence type="ECO:0000259" key="7">
    <source>
        <dbReference type="PROSITE" id="PS50026"/>
    </source>
</evidence>
<keyword evidence="1 6" id="KW-0245">EGF-like domain</keyword>
<dbReference type="SUPFAM" id="SSF57184">
    <property type="entry name" value="Growth factor receptor domain"/>
    <property type="match status" value="2"/>
</dbReference>
<feature type="domain" description="EGF-like" evidence="7">
    <location>
        <begin position="473"/>
        <end position="509"/>
    </location>
</feature>
<dbReference type="Pfam" id="PF00008">
    <property type="entry name" value="EGF"/>
    <property type="match status" value="6"/>
</dbReference>
<keyword evidence="3" id="KW-0677">Repeat</keyword>
<dbReference type="PROSITE" id="PS01187">
    <property type="entry name" value="EGF_CA"/>
    <property type="match status" value="1"/>
</dbReference>
<feature type="domain" description="EGF-like" evidence="7">
    <location>
        <begin position="155"/>
        <end position="192"/>
    </location>
</feature>
<dbReference type="Proteomes" id="UP000299102">
    <property type="component" value="Unassembled WGS sequence"/>
</dbReference>
<dbReference type="FunFam" id="2.10.25.10:FF:000321">
    <property type="entry name" value="Protein delta homolog 1"/>
    <property type="match status" value="1"/>
</dbReference>
<dbReference type="OrthoDB" id="430340at2759"/>
<dbReference type="PROSITE" id="PS01186">
    <property type="entry name" value="EGF_2"/>
    <property type="match status" value="6"/>
</dbReference>
<dbReference type="GO" id="GO:0016318">
    <property type="term" value="P:ommatidial rotation"/>
    <property type="evidence" value="ECO:0007669"/>
    <property type="project" value="UniProtKB-ARBA"/>
</dbReference>
<feature type="domain" description="EGF-like" evidence="7">
    <location>
        <begin position="116"/>
        <end position="152"/>
    </location>
</feature>
<evidence type="ECO:0000256" key="2">
    <source>
        <dbReference type="ARBA" id="ARBA00022729"/>
    </source>
</evidence>
<feature type="disulfide bond" evidence="6">
    <location>
        <begin position="206"/>
        <end position="223"/>
    </location>
</feature>
<dbReference type="Pfam" id="PF12661">
    <property type="entry name" value="hEGF"/>
    <property type="match status" value="4"/>
</dbReference>
<evidence type="ECO:0000313" key="9">
    <source>
        <dbReference type="Proteomes" id="UP000299102"/>
    </source>
</evidence>
<dbReference type="Gene3D" id="2.10.25.10">
    <property type="entry name" value="Laminin"/>
    <property type="match status" value="10"/>
</dbReference>
<dbReference type="SUPFAM" id="SSF57196">
    <property type="entry name" value="EGF/Laminin"/>
    <property type="match status" value="6"/>
</dbReference>
<dbReference type="EMBL" id="BGZK01001330">
    <property type="protein sequence ID" value="GBP77406.1"/>
    <property type="molecule type" value="Genomic_DNA"/>
</dbReference>
<dbReference type="InterPro" id="IPR013032">
    <property type="entry name" value="EGF-like_CS"/>
</dbReference>
<feature type="domain" description="EGF-like" evidence="7">
    <location>
        <begin position="278"/>
        <end position="315"/>
    </location>
</feature>
<dbReference type="AlphaFoldDB" id="A0A4C1YMG4"/>
<proteinExistence type="predicted"/>
<dbReference type="GO" id="GO:0005886">
    <property type="term" value="C:plasma membrane"/>
    <property type="evidence" value="ECO:0007669"/>
    <property type="project" value="TreeGrafter"/>
</dbReference>
<feature type="disulfide bond" evidence="6">
    <location>
        <begin position="182"/>
        <end position="191"/>
    </location>
</feature>
<dbReference type="GO" id="GO:0035282">
    <property type="term" value="P:segmentation"/>
    <property type="evidence" value="ECO:0007669"/>
    <property type="project" value="UniProtKB-ARBA"/>
</dbReference>
<dbReference type="InterPro" id="IPR000742">
    <property type="entry name" value="EGF"/>
</dbReference>
<dbReference type="GO" id="GO:0048646">
    <property type="term" value="P:anatomical structure formation involved in morphogenesis"/>
    <property type="evidence" value="ECO:0007669"/>
    <property type="project" value="UniProtKB-ARBA"/>
</dbReference>
<dbReference type="GO" id="GO:0045197">
    <property type="term" value="P:establishment or maintenance of epithelial cell apical/basal polarity"/>
    <property type="evidence" value="ECO:0007669"/>
    <property type="project" value="TreeGrafter"/>
</dbReference>
<evidence type="ECO:0000256" key="4">
    <source>
        <dbReference type="ARBA" id="ARBA00023157"/>
    </source>
</evidence>
<dbReference type="InterPro" id="IPR051022">
    <property type="entry name" value="Notch_Cell-Fate_Det"/>
</dbReference>
<dbReference type="InterPro" id="IPR000152">
    <property type="entry name" value="EGF-type_Asp/Asn_hydroxyl_site"/>
</dbReference>
<evidence type="ECO:0000256" key="3">
    <source>
        <dbReference type="ARBA" id="ARBA00022737"/>
    </source>
</evidence>
<dbReference type="GO" id="GO:0040008">
    <property type="term" value="P:regulation of growth"/>
    <property type="evidence" value="ECO:0007669"/>
    <property type="project" value="UniProtKB-ARBA"/>
</dbReference>
<comment type="caution">
    <text evidence="8">The sequence shown here is derived from an EMBL/GenBank/DDBJ whole genome shotgun (WGS) entry which is preliminary data.</text>
</comment>
<dbReference type="GO" id="GO:0005509">
    <property type="term" value="F:calcium ion binding"/>
    <property type="evidence" value="ECO:0007669"/>
    <property type="project" value="InterPro"/>
</dbReference>
<dbReference type="PROSITE" id="PS00010">
    <property type="entry name" value="ASX_HYDROXYL"/>
    <property type="match status" value="4"/>
</dbReference>
<dbReference type="FunFam" id="2.10.25.10:FF:000122">
    <property type="entry name" value="Protein crumbs homolog 2"/>
    <property type="match status" value="1"/>
</dbReference>
<dbReference type="PANTHER" id="PTHR24049">
    <property type="entry name" value="CRUMBS FAMILY MEMBER"/>
    <property type="match status" value="1"/>
</dbReference>
<comment type="caution">
    <text evidence="6">Lacks conserved residue(s) required for the propagation of feature annotation.</text>
</comment>
<dbReference type="GO" id="GO:0048863">
    <property type="term" value="P:stem cell differentiation"/>
    <property type="evidence" value="ECO:0007669"/>
    <property type="project" value="UniProtKB-ARBA"/>
</dbReference>
<feature type="domain" description="EGF-like" evidence="7">
    <location>
        <begin position="523"/>
        <end position="559"/>
    </location>
</feature>
<dbReference type="GO" id="GO:0019904">
    <property type="term" value="F:protein domain specific binding"/>
    <property type="evidence" value="ECO:0007669"/>
    <property type="project" value="UniProtKB-ARBA"/>
</dbReference>
<feature type="disulfide bond" evidence="6">
    <location>
        <begin position="342"/>
        <end position="351"/>
    </location>
</feature>
<evidence type="ECO:0000256" key="1">
    <source>
        <dbReference type="ARBA" id="ARBA00022536"/>
    </source>
</evidence>
<dbReference type="GO" id="GO:0003008">
    <property type="term" value="P:system process"/>
    <property type="evidence" value="ECO:0007669"/>
    <property type="project" value="UniProtKB-ARBA"/>
</dbReference>
<reference evidence="8 9" key="1">
    <citation type="journal article" date="2019" name="Commun. Biol.">
        <title>The bagworm genome reveals a unique fibroin gene that provides high tensile strength.</title>
        <authorList>
            <person name="Kono N."/>
            <person name="Nakamura H."/>
            <person name="Ohtoshi R."/>
            <person name="Tomita M."/>
            <person name="Numata K."/>
            <person name="Arakawa K."/>
        </authorList>
    </citation>
    <scope>NUCLEOTIDE SEQUENCE [LARGE SCALE GENOMIC DNA]</scope>
</reference>
<feature type="disulfide bond" evidence="6">
    <location>
        <begin position="451"/>
        <end position="460"/>
    </location>
</feature>
<feature type="domain" description="EGF-like" evidence="7">
    <location>
        <begin position="316"/>
        <end position="352"/>
    </location>
</feature>
<keyword evidence="5" id="KW-0325">Glycoprotein</keyword>
<feature type="disulfide bond" evidence="6">
    <location>
        <begin position="142"/>
        <end position="151"/>
    </location>
</feature>
<dbReference type="SMART" id="SM00181">
    <property type="entry name" value="EGF"/>
    <property type="match status" value="11"/>
</dbReference>
<feature type="disulfide bond" evidence="6">
    <location>
        <begin position="305"/>
        <end position="314"/>
    </location>
</feature>
<dbReference type="GO" id="GO:0007411">
    <property type="term" value="P:axon guidance"/>
    <property type="evidence" value="ECO:0007669"/>
    <property type="project" value="UniProtKB-ARBA"/>
</dbReference>
<evidence type="ECO:0000256" key="6">
    <source>
        <dbReference type="PROSITE-ProRule" id="PRU00076"/>
    </source>
</evidence>
<evidence type="ECO:0000313" key="8">
    <source>
        <dbReference type="EMBL" id="GBP77406.1"/>
    </source>
</evidence>
<dbReference type="PROSITE" id="PS00022">
    <property type="entry name" value="EGF_1"/>
    <property type="match status" value="8"/>
</dbReference>